<gene>
    <name evidence="3" type="ORF">VSDG_08966</name>
</gene>
<evidence type="ECO:0000313" key="4">
    <source>
        <dbReference type="Proteomes" id="UP000284375"/>
    </source>
</evidence>
<keyword evidence="4" id="KW-1185">Reference proteome</keyword>
<dbReference type="SUPFAM" id="SSF53474">
    <property type="entry name" value="alpha/beta-Hydrolases"/>
    <property type="match status" value="1"/>
</dbReference>
<dbReference type="EMBL" id="LJZO01000063">
    <property type="protein sequence ID" value="ROV88784.1"/>
    <property type="molecule type" value="Genomic_DNA"/>
</dbReference>
<name>A0A423VCS3_CYTCH</name>
<evidence type="ECO:0000256" key="1">
    <source>
        <dbReference type="ARBA" id="ARBA00022801"/>
    </source>
</evidence>
<dbReference type="GO" id="GO:0016787">
    <property type="term" value="F:hydrolase activity"/>
    <property type="evidence" value="ECO:0007669"/>
    <property type="project" value="UniProtKB-KW"/>
</dbReference>
<proteinExistence type="predicted"/>
<dbReference type="PANTHER" id="PTHR48070">
    <property type="entry name" value="ESTERASE OVCA2"/>
    <property type="match status" value="1"/>
</dbReference>
<dbReference type="InterPro" id="IPR050593">
    <property type="entry name" value="LovG"/>
</dbReference>
<evidence type="ECO:0000259" key="2">
    <source>
        <dbReference type="Pfam" id="PF03959"/>
    </source>
</evidence>
<evidence type="ECO:0000313" key="3">
    <source>
        <dbReference type="EMBL" id="ROV88784.1"/>
    </source>
</evidence>
<dbReference type="Gene3D" id="3.40.50.1820">
    <property type="entry name" value="alpha/beta hydrolase"/>
    <property type="match status" value="1"/>
</dbReference>
<dbReference type="GO" id="GO:0005737">
    <property type="term" value="C:cytoplasm"/>
    <property type="evidence" value="ECO:0007669"/>
    <property type="project" value="TreeGrafter"/>
</dbReference>
<reference evidence="3 4" key="1">
    <citation type="submission" date="2015-09" db="EMBL/GenBank/DDBJ databases">
        <title>Host preference determinants of Valsa canker pathogens revealed by comparative genomics.</title>
        <authorList>
            <person name="Yin Z."/>
            <person name="Huang L."/>
        </authorList>
    </citation>
    <scope>NUCLEOTIDE SEQUENCE [LARGE SCALE GENOMIC DNA]</scope>
    <source>
        <strain evidence="3 4">YSFL</strain>
    </source>
</reference>
<keyword evidence="1" id="KW-0378">Hydrolase</keyword>
<dbReference type="GO" id="GO:0005634">
    <property type="term" value="C:nucleus"/>
    <property type="evidence" value="ECO:0007669"/>
    <property type="project" value="TreeGrafter"/>
</dbReference>
<dbReference type="InterPro" id="IPR029058">
    <property type="entry name" value="AB_hydrolase_fold"/>
</dbReference>
<dbReference type="OrthoDB" id="414698at2759"/>
<feature type="domain" description="Serine hydrolase" evidence="2">
    <location>
        <begin position="5"/>
        <end position="190"/>
    </location>
</feature>
<dbReference type="InterPro" id="IPR005645">
    <property type="entry name" value="FSH-like_dom"/>
</dbReference>
<dbReference type="GO" id="GO:0019748">
    <property type="term" value="P:secondary metabolic process"/>
    <property type="evidence" value="ECO:0007669"/>
    <property type="project" value="TreeGrafter"/>
</dbReference>
<dbReference type="Pfam" id="PF03959">
    <property type="entry name" value="FSH1"/>
    <property type="match status" value="1"/>
</dbReference>
<accession>A0A423VCS3</accession>
<dbReference type="AlphaFoldDB" id="A0A423VCS3"/>
<dbReference type="PANTHER" id="PTHR48070:SF7">
    <property type="entry name" value="SERINE HYDROLASE FSH DOMAIN-CONTAINING PROTEIN-RELATED"/>
    <property type="match status" value="1"/>
</dbReference>
<protein>
    <recommendedName>
        <fullName evidence="2">Serine hydrolase domain-containing protein</fullName>
    </recommendedName>
</protein>
<dbReference type="Proteomes" id="UP000284375">
    <property type="component" value="Unassembled WGS sequence"/>
</dbReference>
<sequence length="215" mass="23208">MRFLSSLRLRLGDSHEFEFIEGPFIWPPARGIEAAFGKQEACYSYFDHTIASIHQAVLDLAEFLDSDEGPFDGIIGFSQGGALATTLMAAEERGLIPSPPAAGGSGGPRVKCAILLSCGQPWDFAALQVGEDRRLLADRDGVCIHAPTAHFWGRNDEEGFLGNHDVAMVCDERARVEVVHMAGHGVPSAARPAELQAMVEAFEMTVHRALAESTC</sequence>
<organism evidence="3 4">
    <name type="scientific">Cytospora chrysosperma</name>
    <name type="common">Cytospora canker fungus</name>
    <name type="synonym">Sphaeria chrysosperma</name>
    <dbReference type="NCBI Taxonomy" id="252740"/>
    <lineage>
        <taxon>Eukaryota</taxon>
        <taxon>Fungi</taxon>
        <taxon>Dikarya</taxon>
        <taxon>Ascomycota</taxon>
        <taxon>Pezizomycotina</taxon>
        <taxon>Sordariomycetes</taxon>
        <taxon>Sordariomycetidae</taxon>
        <taxon>Diaporthales</taxon>
        <taxon>Cytosporaceae</taxon>
        <taxon>Cytospora</taxon>
    </lineage>
</organism>
<comment type="caution">
    <text evidence="3">The sequence shown here is derived from an EMBL/GenBank/DDBJ whole genome shotgun (WGS) entry which is preliminary data.</text>
</comment>